<keyword evidence="2" id="KW-1185">Reference proteome</keyword>
<accession>A0ABV5CED6</accession>
<comment type="caution">
    <text evidence="1">The sequence shown here is derived from an EMBL/GenBank/DDBJ whole genome shotgun (WGS) entry which is preliminary data.</text>
</comment>
<dbReference type="RefSeq" id="WP_375557447.1">
    <property type="nucleotide sequence ID" value="NZ_JBBVGT010000002.1"/>
</dbReference>
<gene>
    <name evidence="1" type="ORF">WKR92_08730</name>
</gene>
<organism evidence="1 2">
    <name type="scientific">Albibacterium profundi</name>
    <dbReference type="NCBI Taxonomy" id="3134906"/>
    <lineage>
        <taxon>Bacteria</taxon>
        <taxon>Pseudomonadati</taxon>
        <taxon>Bacteroidota</taxon>
        <taxon>Sphingobacteriia</taxon>
        <taxon>Sphingobacteriales</taxon>
        <taxon>Sphingobacteriaceae</taxon>
        <taxon>Albibacterium</taxon>
    </lineage>
</organism>
<dbReference type="Proteomes" id="UP001580928">
    <property type="component" value="Unassembled WGS sequence"/>
</dbReference>
<sequence>MRKYQHYIFSIVCSSFILIGAACSKGSEQKDPTVYVTLKSGTEVLMDVRGSVAETAGRAHARISTQDISGPGGDVRKNTVGIVANVVTDMESGKMQSLVITVPNVVGPDTYDIVKEDGLFVYSDSRTGMKGGEVSPEAESSQGTITIEAIGGSDLPGLGKAVKGTFSVTAKGLDRTLLKLNGSFNGGL</sequence>
<dbReference type="PROSITE" id="PS51257">
    <property type="entry name" value="PROKAR_LIPOPROTEIN"/>
    <property type="match status" value="1"/>
</dbReference>
<protein>
    <submittedName>
        <fullName evidence="1">Uncharacterized protein</fullName>
    </submittedName>
</protein>
<name>A0ABV5CED6_9SPHI</name>
<evidence type="ECO:0000313" key="1">
    <source>
        <dbReference type="EMBL" id="MFB5945916.1"/>
    </source>
</evidence>
<proteinExistence type="predicted"/>
<reference evidence="1 2" key="1">
    <citation type="submission" date="2024-04" db="EMBL/GenBank/DDBJ databases">
        <title>Albibacterium profundi sp. nov., isolated from sediment of the Challenger Deep of Mariana Trench.</title>
        <authorList>
            <person name="Wang Y."/>
        </authorList>
    </citation>
    <scope>NUCLEOTIDE SEQUENCE [LARGE SCALE GENOMIC DNA]</scope>
    <source>
        <strain evidence="1 2">RHL897</strain>
    </source>
</reference>
<evidence type="ECO:0000313" key="2">
    <source>
        <dbReference type="Proteomes" id="UP001580928"/>
    </source>
</evidence>
<dbReference type="EMBL" id="JBBVGT010000002">
    <property type="protein sequence ID" value="MFB5945916.1"/>
    <property type="molecule type" value="Genomic_DNA"/>
</dbReference>